<reference evidence="2 3" key="1">
    <citation type="submission" date="2016-07" db="EMBL/GenBank/DDBJ databases">
        <title>Pervasive Adenine N6-methylation of Active Genes in Fungi.</title>
        <authorList>
            <consortium name="DOE Joint Genome Institute"/>
            <person name="Mondo S.J."/>
            <person name="Dannebaum R.O."/>
            <person name="Kuo R.C."/>
            <person name="Labutti K."/>
            <person name="Haridas S."/>
            <person name="Kuo A."/>
            <person name="Salamov A."/>
            <person name="Ahrendt S.R."/>
            <person name="Lipzen A."/>
            <person name="Sullivan W."/>
            <person name="Andreopoulos W.B."/>
            <person name="Clum A."/>
            <person name="Lindquist E."/>
            <person name="Daum C."/>
            <person name="Ramamoorthy G.K."/>
            <person name="Gryganskyi A."/>
            <person name="Culley D."/>
            <person name="Magnuson J.K."/>
            <person name="James T.Y."/>
            <person name="O'Malley M.A."/>
            <person name="Stajich J.E."/>
            <person name="Spatafora J.W."/>
            <person name="Visel A."/>
            <person name="Grigoriev I.V."/>
        </authorList>
    </citation>
    <scope>NUCLEOTIDE SEQUENCE [LARGE SCALE GENOMIC DNA]</scope>
    <source>
        <strain evidence="2 3">CBS 931.73</strain>
    </source>
</reference>
<evidence type="ECO:0000256" key="1">
    <source>
        <dbReference type="SAM" id="MobiDB-lite"/>
    </source>
</evidence>
<protein>
    <submittedName>
        <fullName evidence="2">Uncharacterized protein</fullName>
    </submittedName>
</protein>
<feature type="region of interest" description="Disordered" evidence="1">
    <location>
        <begin position="31"/>
        <end position="139"/>
    </location>
</feature>
<dbReference type="Proteomes" id="UP000193498">
    <property type="component" value="Unassembled WGS sequence"/>
</dbReference>
<sequence>MNSQRLSRYLADSQFLDSKHAFIQEWVQQQSKLAQSYQTSNREDDNNEEPLPPIAPKRKDLVGSLKTKQGSIIISSSRKKRHRERKEKNRGHQITQEIAANQNSNVSKEPRVDISKASKHAKERNGHQQEKAGNPQQANVSRLAFSESRFLNGQSLASTDPKAPAKNSHWRADSPQERNSDSTEIMVEEESASTTSKSLGLKIDHSGSQHSCPKTRIHDELVPDSQPRTASTEKENNSESVMILQVDGKLRSKWNTKSNPALSDKEQSNTKDGEAVQSEGSNLSPSLLLLMEECEHGEILSPARRSAYVEADKLDVLLAEISSGSHTWDEEWVIA</sequence>
<name>A0A1Y1YSA3_9FUNG</name>
<feature type="region of interest" description="Disordered" evidence="1">
    <location>
        <begin position="154"/>
        <end position="241"/>
    </location>
</feature>
<evidence type="ECO:0000313" key="2">
    <source>
        <dbReference type="EMBL" id="ORY00704.1"/>
    </source>
</evidence>
<feature type="compositionally biased region" description="Basic and acidic residues" evidence="1">
    <location>
        <begin position="170"/>
        <end position="181"/>
    </location>
</feature>
<feature type="compositionally biased region" description="Basic and acidic residues" evidence="1">
    <location>
        <begin position="263"/>
        <end position="274"/>
    </location>
</feature>
<dbReference type="InParanoid" id="A0A1Y1YSA3"/>
<dbReference type="EMBL" id="MCFE01000079">
    <property type="protein sequence ID" value="ORY00704.1"/>
    <property type="molecule type" value="Genomic_DNA"/>
</dbReference>
<evidence type="ECO:0000313" key="3">
    <source>
        <dbReference type="Proteomes" id="UP000193498"/>
    </source>
</evidence>
<proteinExistence type="predicted"/>
<feature type="compositionally biased region" description="Basic residues" evidence="1">
    <location>
        <begin position="77"/>
        <end position="91"/>
    </location>
</feature>
<feature type="compositionally biased region" description="Polar residues" evidence="1">
    <location>
        <begin position="31"/>
        <end position="40"/>
    </location>
</feature>
<accession>A0A1Y1YSA3</accession>
<gene>
    <name evidence="2" type="ORF">K493DRAFT_298764</name>
</gene>
<organism evidence="2 3">
    <name type="scientific">Basidiobolus meristosporus CBS 931.73</name>
    <dbReference type="NCBI Taxonomy" id="1314790"/>
    <lineage>
        <taxon>Eukaryota</taxon>
        <taxon>Fungi</taxon>
        <taxon>Fungi incertae sedis</taxon>
        <taxon>Zoopagomycota</taxon>
        <taxon>Entomophthoromycotina</taxon>
        <taxon>Basidiobolomycetes</taxon>
        <taxon>Basidiobolales</taxon>
        <taxon>Basidiobolaceae</taxon>
        <taxon>Basidiobolus</taxon>
    </lineage>
</organism>
<feature type="compositionally biased region" description="Polar residues" evidence="1">
    <location>
        <begin position="92"/>
        <end position="107"/>
    </location>
</feature>
<feature type="region of interest" description="Disordered" evidence="1">
    <location>
        <begin position="253"/>
        <end position="281"/>
    </location>
</feature>
<dbReference type="AlphaFoldDB" id="A0A1Y1YSA3"/>
<keyword evidence="3" id="KW-1185">Reference proteome</keyword>
<comment type="caution">
    <text evidence="2">The sequence shown here is derived from an EMBL/GenBank/DDBJ whole genome shotgun (WGS) entry which is preliminary data.</text>
</comment>